<dbReference type="Proteomes" id="UP000643554">
    <property type="component" value="Unassembled WGS sequence"/>
</dbReference>
<reference evidence="2" key="1">
    <citation type="journal article" date="2020" name="ISME J.">
        <title>Gammaproteobacteria mediating utilization of methyl-, sulfur- and petroleum organic compounds in deep ocean hydrothermal plumes.</title>
        <authorList>
            <person name="Zhou Z."/>
            <person name="Liu Y."/>
            <person name="Pan J."/>
            <person name="Cron B.R."/>
            <person name="Toner B.M."/>
            <person name="Anantharaman K."/>
            <person name="Breier J.A."/>
            <person name="Dick G.J."/>
            <person name="Li M."/>
        </authorList>
    </citation>
    <scope>NUCLEOTIDE SEQUENCE</scope>
    <source>
        <strain evidence="1">SZUA-1453</strain>
        <strain evidence="2">SZUA-1471</strain>
    </source>
</reference>
<sequence>MVDREKIEREAEEVLKRFSKILEQYSFQEVEEYYILEIKNVLREDSEPSVDPSFREKVLKIAPKTRDGYIVVEKSRWE</sequence>
<evidence type="ECO:0000313" key="3">
    <source>
        <dbReference type="Proteomes" id="UP000618343"/>
    </source>
</evidence>
<dbReference type="AlphaFoldDB" id="A0A832ZGU9"/>
<dbReference type="Pfam" id="PF02686">
    <property type="entry name" value="GatC"/>
    <property type="match status" value="1"/>
</dbReference>
<proteinExistence type="predicted"/>
<dbReference type="GO" id="GO:0016740">
    <property type="term" value="F:transferase activity"/>
    <property type="evidence" value="ECO:0007669"/>
    <property type="project" value="UniProtKB-KW"/>
</dbReference>
<gene>
    <name evidence="2" type="primary">gatC</name>
    <name evidence="1" type="ORF">EYH15_04575</name>
    <name evidence="2" type="ORF">EYH21_01490</name>
</gene>
<evidence type="ECO:0000313" key="2">
    <source>
        <dbReference type="EMBL" id="HIP90960.1"/>
    </source>
</evidence>
<dbReference type="Proteomes" id="UP000618343">
    <property type="component" value="Unassembled WGS sequence"/>
</dbReference>
<dbReference type="InterPro" id="IPR003837">
    <property type="entry name" value="GatC"/>
</dbReference>
<dbReference type="GO" id="GO:0006450">
    <property type="term" value="P:regulation of translational fidelity"/>
    <property type="evidence" value="ECO:0007669"/>
    <property type="project" value="InterPro"/>
</dbReference>
<dbReference type="NCBIfam" id="NF000681">
    <property type="entry name" value="PRK00034.3-1"/>
    <property type="match status" value="1"/>
</dbReference>
<evidence type="ECO:0000313" key="1">
    <source>
        <dbReference type="EMBL" id="HIP84743.1"/>
    </source>
</evidence>
<dbReference type="NCBIfam" id="TIGR01827">
    <property type="entry name" value="gatC_rel"/>
    <property type="match status" value="1"/>
</dbReference>
<dbReference type="SUPFAM" id="SSF141000">
    <property type="entry name" value="Glu-tRNAGln amidotransferase C subunit"/>
    <property type="match status" value="1"/>
</dbReference>
<dbReference type="EMBL" id="DQUI01000074">
    <property type="protein sequence ID" value="HIP84743.1"/>
    <property type="molecule type" value="Genomic_DNA"/>
</dbReference>
<dbReference type="InterPro" id="IPR010120">
    <property type="entry name" value="Glu-ADT_subunit_C_archaea"/>
</dbReference>
<accession>A0A832ZGU9</accession>
<name>A0A832ZGU9_9EURY</name>
<keyword evidence="2" id="KW-0808">Transferase</keyword>
<dbReference type="EMBL" id="DQUO01000013">
    <property type="protein sequence ID" value="HIP90960.1"/>
    <property type="molecule type" value="Genomic_DNA"/>
</dbReference>
<dbReference type="InterPro" id="IPR036113">
    <property type="entry name" value="Asp/Glu-ADT_sf_sub_c"/>
</dbReference>
<protein>
    <submittedName>
        <fullName evidence="2">Asp-tRNA(Asn) amidotransferase subunit GatC</fullName>
    </submittedName>
</protein>
<organism evidence="2 3">
    <name type="scientific">Methanothermococcus okinawensis</name>
    <dbReference type="NCBI Taxonomy" id="155863"/>
    <lineage>
        <taxon>Archaea</taxon>
        <taxon>Methanobacteriati</taxon>
        <taxon>Methanobacteriota</taxon>
        <taxon>Methanomada group</taxon>
        <taxon>Methanococci</taxon>
        <taxon>Methanococcales</taxon>
        <taxon>Methanococcaceae</taxon>
        <taxon>Methanothermococcus</taxon>
    </lineage>
</organism>
<comment type="caution">
    <text evidence="2">The sequence shown here is derived from an EMBL/GenBank/DDBJ whole genome shotgun (WGS) entry which is preliminary data.</text>
</comment>